<proteinExistence type="predicted"/>
<organism evidence="1 2">
    <name type="scientific">Fraxinus pennsylvanica</name>
    <dbReference type="NCBI Taxonomy" id="56036"/>
    <lineage>
        <taxon>Eukaryota</taxon>
        <taxon>Viridiplantae</taxon>
        <taxon>Streptophyta</taxon>
        <taxon>Embryophyta</taxon>
        <taxon>Tracheophyta</taxon>
        <taxon>Spermatophyta</taxon>
        <taxon>Magnoliopsida</taxon>
        <taxon>eudicotyledons</taxon>
        <taxon>Gunneridae</taxon>
        <taxon>Pentapetalae</taxon>
        <taxon>asterids</taxon>
        <taxon>lamiids</taxon>
        <taxon>Lamiales</taxon>
        <taxon>Oleaceae</taxon>
        <taxon>Oleeae</taxon>
        <taxon>Fraxinus</taxon>
    </lineage>
</organism>
<protein>
    <submittedName>
        <fullName evidence="1">Uncharacterized protein</fullName>
    </submittedName>
</protein>
<reference evidence="1" key="1">
    <citation type="submission" date="2023-05" db="EMBL/GenBank/DDBJ databases">
        <authorList>
            <person name="Huff M."/>
        </authorList>
    </citation>
    <scope>NUCLEOTIDE SEQUENCE</scope>
</reference>
<dbReference type="EMBL" id="OU503042">
    <property type="protein sequence ID" value="CAI9765490.1"/>
    <property type="molecule type" value="Genomic_DNA"/>
</dbReference>
<sequence length="150" mass="16285">MVEEMYNKEVGDVEIDFNFLSEYAQKASKTDAKASQDLCHATTSKETEHCRTGQPFEPNSDIVHGVEMVGSDTNPTFQNLMRAEPENGYGIGQLETESLSLGLQGGSLPVADETSPNFVTMRGNDVYTVTAASTGIQTPGFDYGFWKSAA</sequence>
<name>A0AAD2DW71_9LAMI</name>
<accession>A0AAD2DW71</accession>
<dbReference type="Proteomes" id="UP000834106">
    <property type="component" value="Chromosome 7"/>
</dbReference>
<evidence type="ECO:0000313" key="2">
    <source>
        <dbReference type="Proteomes" id="UP000834106"/>
    </source>
</evidence>
<dbReference type="AlphaFoldDB" id="A0AAD2DW71"/>
<evidence type="ECO:0000313" key="1">
    <source>
        <dbReference type="EMBL" id="CAI9765490.1"/>
    </source>
</evidence>
<keyword evidence="2" id="KW-1185">Reference proteome</keyword>
<gene>
    <name evidence="1" type="ORF">FPE_LOCUS12920</name>
</gene>